<keyword evidence="2" id="KW-1185">Reference proteome</keyword>
<comment type="caution">
    <text evidence="1">The sequence shown here is derived from an EMBL/GenBank/DDBJ whole genome shotgun (WGS) entry which is preliminary data.</text>
</comment>
<sequence>MALGVNLEPFSGFAEFVADTKPKYTGCDIVGNPKQYIPLSELQRYWTRPRISRVLHAFSERLDIDVDLIKRQYLRIFSTLVYTHHDTLHLLARLFISLNLTDERLPLRRRPSEWPDATFYRDFFTRVVENQWQFFPLQFDADQLYDRFLDDKCILPITLGDQIAHGSAAIIYRFDIHPEYNRIGLDKNKRLVSQTFVFKIYHNKKYEDFYTNERRALQRLSAAPSPNVVKFHGSFRQLGSYCLILEYADGGDLGEFFGKHSPPSAVEDVVLFWRSLFQVFSGLDRIHQLMSYNDDEFIRGIHEDIRPENILIMKGPSGSPYDFTPKVADFGLYSRVRTAKARSGGPMGLDHQGNQRFSSPECCRHTIQRNKGTNMITTKADIFSMGALLSHTAAWVVGGTEEQITYFRLRRVYHEENLPRFKNSGYEGCFHNSIQPLPVIEQEHRKLRERCHALDDVTPQVLDWVEANMLVQSPKDRLLARDIGEKFEQFMDSRFLATPCTQPPSGATDLTVQSQLWSELGSPQSTLDGVSPGSPPLPNGTFPGVGLGVDCPPSMPDNPTRPQLTRDDPEPTTRDAQHTNPDRPSAPSSLEPRQADASQRTSSSASPKIGVSQIHQYKDAMRQGKAADPETAQLVDYLEHNLGGRDQLFLIDDSSSMAAEKATISDGFKALACIAKRLDPNQVELAFASRPHKVFRARRIRRLHDLVNNCLYQGDGHLMEGRLGELIDNTIIPRLPYKVLGVNVIPWARKKVSVYVFTDGNWGHADNSADACGVERPVRRLIEELKKRKLDRTQVSLHFVRFGHKENGRQNLERLDDCGRADGWDIVDVKHIKTEVVGMFIGPLTRSNDDIPAG</sequence>
<reference evidence="1 2" key="1">
    <citation type="journal article" date="2021" name="Nat. Commun.">
        <title>Genetic determinants of endophytism in the Arabidopsis root mycobiome.</title>
        <authorList>
            <person name="Mesny F."/>
            <person name="Miyauchi S."/>
            <person name="Thiergart T."/>
            <person name="Pickel B."/>
            <person name="Atanasova L."/>
            <person name="Karlsson M."/>
            <person name="Huettel B."/>
            <person name="Barry K.W."/>
            <person name="Haridas S."/>
            <person name="Chen C."/>
            <person name="Bauer D."/>
            <person name="Andreopoulos W."/>
            <person name="Pangilinan J."/>
            <person name="LaButti K."/>
            <person name="Riley R."/>
            <person name="Lipzen A."/>
            <person name="Clum A."/>
            <person name="Drula E."/>
            <person name="Henrissat B."/>
            <person name="Kohler A."/>
            <person name="Grigoriev I.V."/>
            <person name="Martin F.M."/>
            <person name="Hacquard S."/>
        </authorList>
    </citation>
    <scope>NUCLEOTIDE SEQUENCE [LARGE SCALE GENOMIC DNA]</scope>
    <source>
        <strain evidence="1 2">MPI-SDFR-AT-0079</strain>
    </source>
</reference>
<protein>
    <submittedName>
        <fullName evidence="1">Kinase-like domain-containing protein</fullName>
    </submittedName>
</protein>
<accession>A0ACB7P7Z8</accession>
<dbReference type="EMBL" id="JAGIZQ010000004">
    <property type="protein sequence ID" value="KAH6631271.1"/>
    <property type="molecule type" value="Genomic_DNA"/>
</dbReference>
<name>A0ACB7P7Z8_9PEZI</name>
<dbReference type="Proteomes" id="UP000724584">
    <property type="component" value="Unassembled WGS sequence"/>
</dbReference>
<evidence type="ECO:0000313" key="2">
    <source>
        <dbReference type="Proteomes" id="UP000724584"/>
    </source>
</evidence>
<gene>
    <name evidence="1" type="ORF">F5144DRAFT_570527</name>
</gene>
<proteinExistence type="predicted"/>
<organism evidence="1 2">
    <name type="scientific">Chaetomium tenue</name>
    <dbReference type="NCBI Taxonomy" id="1854479"/>
    <lineage>
        <taxon>Eukaryota</taxon>
        <taxon>Fungi</taxon>
        <taxon>Dikarya</taxon>
        <taxon>Ascomycota</taxon>
        <taxon>Pezizomycotina</taxon>
        <taxon>Sordariomycetes</taxon>
        <taxon>Sordariomycetidae</taxon>
        <taxon>Sordariales</taxon>
        <taxon>Chaetomiaceae</taxon>
        <taxon>Chaetomium</taxon>
    </lineage>
</organism>
<evidence type="ECO:0000313" key="1">
    <source>
        <dbReference type="EMBL" id="KAH6631271.1"/>
    </source>
</evidence>